<dbReference type="Pfam" id="PF12728">
    <property type="entry name" value="HTH_17"/>
    <property type="match status" value="1"/>
</dbReference>
<dbReference type="Proteomes" id="UP000001989">
    <property type="component" value="Chromosome"/>
</dbReference>
<proteinExistence type="predicted"/>
<evidence type="ECO:0000256" key="1">
    <source>
        <dbReference type="SAM" id="MobiDB-lite"/>
    </source>
</evidence>
<feature type="region of interest" description="Disordered" evidence="1">
    <location>
        <begin position="64"/>
        <end position="89"/>
    </location>
</feature>
<feature type="region of interest" description="Disordered" evidence="1">
    <location>
        <begin position="1"/>
        <end position="28"/>
    </location>
</feature>
<name>A0A9J9H8I1_RHIWR</name>
<evidence type="ECO:0000259" key="2">
    <source>
        <dbReference type="Pfam" id="PF12728"/>
    </source>
</evidence>
<keyword evidence="4" id="KW-1185">Reference proteome</keyword>
<feature type="region of interest" description="Disordered" evidence="1">
    <location>
        <begin position="226"/>
        <end position="252"/>
    </location>
</feature>
<dbReference type="InterPro" id="IPR041657">
    <property type="entry name" value="HTH_17"/>
</dbReference>
<reference evidence="3 4" key="1">
    <citation type="journal article" date="2010" name="J. Bacteriol.">
        <title>Genome sequence of the dioxin-mineralizing bacterium Sphingomonas wittichii RW1.</title>
        <authorList>
            <person name="Miller T.R."/>
            <person name="Delcher A.L."/>
            <person name="Salzberg S.L."/>
            <person name="Saunders E."/>
            <person name="Detter J.C."/>
            <person name="Halden R.U."/>
        </authorList>
    </citation>
    <scope>NUCLEOTIDE SEQUENCE [LARGE SCALE GENOMIC DNA]</scope>
    <source>
        <strain evidence="4">DSM 6014 / CCUG 31198 / JCM 15750 / NBRC 105917 / EY 4224 / RW1</strain>
    </source>
</reference>
<gene>
    <name evidence="3" type="ordered locus">Swit_0183</name>
</gene>
<accession>A0A9J9H8I1</accession>
<evidence type="ECO:0000313" key="4">
    <source>
        <dbReference type="Proteomes" id="UP000001989"/>
    </source>
</evidence>
<organism evidence="3 4">
    <name type="scientific">Rhizorhabdus wittichii (strain DSM 6014 / CCUG 31198 / JCM 15750 / NBRC 105917 / EY 4224 / RW1)</name>
    <name type="common">Sphingomonas wittichii</name>
    <dbReference type="NCBI Taxonomy" id="392499"/>
    <lineage>
        <taxon>Bacteria</taxon>
        <taxon>Pseudomonadati</taxon>
        <taxon>Pseudomonadota</taxon>
        <taxon>Alphaproteobacteria</taxon>
        <taxon>Sphingomonadales</taxon>
        <taxon>Sphingomonadaceae</taxon>
        <taxon>Rhizorhabdus</taxon>
    </lineage>
</organism>
<dbReference type="SUPFAM" id="SSF46955">
    <property type="entry name" value="Putative DNA-binding domain"/>
    <property type="match status" value="1"/>
</dbReference>
<dbReference type="KEGG" id="swi:Swit_0183"/>
<dbReference type="InterPro" id="IPR009061">
    <property type="entry name" value="DNA-bd_dom_put_sf"/>
</dbReference>
<feature type="domain" description="Helix-turn-helix" evidence="2">
    <location>
        <begin position="171"/>
        <end position="217"/>
    </location>
</feature>
<dbReference type="AlphaFoldDB" id="A0A9J9H8I1"/>
<protein>
    <recommendedName>
        <fullName evidence="2">Helix-turn-helix domain-containing protein</fullName>
    </recommendedName>
</protein>
<sequence length="252" mass="26957">MPIGISPIAPRPRRGCAGRSGSASHCGHGPTATPIAWPRCSTFTIARRTAFRCATSRPSCSRRCPTTGARAPSARTCGASPTRPPSWSRAVIAPCSRRAATPKADRLIAPRIRRRSAPRLWSQPAPLYSGHPLTPSSADHVPGRAVRPLGGAATSFIARTIMADIIKDTRYLRTKEAAHYVGLSARTLEKHRTYGTGPAYRKIGGRVIYSIEDLRAWCDRGACASTSDPNNGKVLPAIRQPDGGADDEDGRA</sequence>
<evidence type="ECO:0000313" key="3">
    <source>
        <dbReference type="EMBL" id="ABQ66554.1"/>
    </source>
</evidence>
<dbReference type="EMBL" id="CP000699">
    <property type="protein sequence ID" value="ABQ66554.1"/>
    <property type="molecule type" value="Genomic_DNA"/>
</dbReference>